<keyword evidence="2" id="KW-0472">Membrane</keyword>
<feature type="region of interest" description="Disordered" evidence="1">
    <location>
        <begin position="1"/>
        <end position="92"/>
    </location>
</feature>
<accession>S2X0P6</accession>
<keyword evidence="4" id="KW-1185">Reference proteome</keyword>
<comment type="caution">
    <text evidence="3">The sequence shown here is derived from an EMBL/GenBank/DDBJ whole genome shotgun (WGS) entry which is preliminary data.</text>
</comment>
<evidence type="ECO:0000256" key="1">
    <source>
        <dbReference type="SAM" id="MobiDB-lite"/>
    </source>
</evidence>
<protein>
    <submittedName>
        <fullName evidence="3">Uncharacterized protein</fullName>
    </submittedName>
</protein>
<proteinExistence type="predicted"/>
<dbReference type="Proteomes" id="UP000014417">
    <property type="component" value="Unassembled WGS sequence"/>
</dbReference>
<organism evidence="3 4">
    <name type="scientific">Propionimicrobium lymphophilum ACS-093-V-SCH5</name>
    <dbReference type="NCBI Taxonomy" id="883161"/>
    <lineage>
        <taxon>Bacteria</taxon>
        <taxon>Bacillati</taxon>
        <taxon>Actinomycetota</taxon>
        <taxon>Actinomycetes</taxon>
        <taxon>Propionibacteriales</taxon>
        <taxon>Propionibacteriaceae</taxon>
        <taxon>Propionimicrobium</taxon>
    </lineage>
</organism>
<keyword evidence="2" id="KW-1133">Transmembrane helix</keyword>
<evidence type="ECO:0000313" key="4">
    <source>
        <dbReference type="Proteomes" id="UP000014417"/>
    </source>
</evidence>
<reference evidence="3 4" key="1">
    <citation type="submission" date="2013-04" db="EMBL/GenBank/DDBJ databases">
        <title>The Genome Sequence of Propionimicrobium lymphophilum ACS-093-V-SCH5.</title>
        <authorList>
            <consortium name="The Broad Institute Genomics Platform"/>
            <person name="Earl A."/>
            <person name="Ward D."/>
            <person name="Feldgarden M."/>
            <person name="Gevers D."/>
            <person name="Saerens B."/>
            <person name="Vaneechoutte M."/>
            <person name="Walker B."/>
            <person name="Young S."/>
            <person name="Zeng Q."/>
            <person name="Gargeya S."/>
            <person name="Fitzgerald M."/>
            <person name="Haas B."/>
            <person name="Abouelleil A."/>
            <person name="Allen A.W."/>
            <person name="Alvarado L."/>
            <person name="Arachchi H.M."/>
            <person name="Berlin A.M."/>
            <person name="Chapman S.B."/>
            <person name="Gainer-Dewar J."/>
            <person name="Goldberg J."/>
            <person name="Griggs A."/>
            <person name="Gujja S."/>
            <person name="Hansen M."/>
            <person name="Howarth C."/>
            <person name="Imamovic A."/>
            <person name="Ireland A."/>
            <person name="Larimer J."/>
            <person name="McCowan C."/>
            <person name="Murphy C."/>
            <person name="Pearson M."/>
            <person name="Poon T.W."/>
            <person name="Priest M."/>
            <person name="Roberts A."/>
            <person name="Saif S."/>
            <person name="Shea T."/>
            <person name="Sisk P."/>
            <person name="Sykes S."/>
            <person name="Wortman J."/>
            <person name="Nusbaum C."/>
            <person name="Birren B."/>
        </authorList>
    </citation>
    <scope>NUCLEOTIDE SEQUENCE [LARGE SCALE GENOMIC DNA]</scope>
    <source>
        <strain evidence="3 4">ACS-093-V-SCH5</strain>
    </source>
</reference>
<dbReference type="RefSeq" id="WP_016455203.1">
    <property type="nucleotide sequence ID" value="NZ_KE150269.1"/>
</dbReference>
<evidence type="ECO:0000256" key="2">
    <source>
        <dbReference type="SAM" id="Phobius"/>
    </source>
</evidence>
<feature type="compositionally biased region" description="Low complexity" evidence="1">
    <location>
        <begin position="40"/>
        <end position="87"/>
    </location>
</feature>
<feature type="transmembrane region" description="Helical" evidence="2">
    <location>
        <begin position="101"/>
        <end position="125"/>
    </location>
</feature>
<sequence>MANEQQNFPQGNGNKGHYNQPMPPQFQNQPNPYLPPNQPYPQQGHPQQYGPYYGQPQGQFRGQPQGHYPPQNQQFQAGQYPPQYPGQYGPGNGQKKGGNGILIALIVIVSIAIIALLAFMAFGFFDSDQKSSPANVPSASAKTTVTVDPEPTVTVTRRIDWPPTGATKSCSSSIMVNDVTSCPFADNVFSEFDRHGDGEIEVYSPTTEKNYTMSCSTSDGVAICTGGNNAVVWIKR</sequence>
<name>S2X0P6_9ACTN</name>
<dbReference type="HOGENOM" id="CLU_078729_1_1_11"/>
<dbReference type="STRING" id="883161.HMPREF9306_00348"/>
<feature type="compositionally biased region" description="Polar residues" evidence="1">
    <location>
        <begin position="1"/>
        <end position="12"/>
    </location>
</feature>
<evidence type="ECO:0000313" key="3">
    <source>
        <dbReference type="EMBL" id="EPD33594.1"/>
    </source>
</evidence>
<gene>
    <name evidence="3" type="ORF">HMPREF9306_00348</name>
</gene>
<dbReference type="AlphaFoldDB" id="S2X0P6"/>
<keyword evidence="2" id="KW-0812">Transmembrane</keyword>
<dbReference type="EMBL" id="AGZR01000004">
    <property type="protein sequence ID" value="EPD33594.1"/>
    <property type="molecule type" value="Genomic_DNA"/>
</dbReference>